<evidence type="ECO:0000256" key="1">
    <source>
        <dbReference type="ARBA" id="ARBA00022679"/>
    </source>
</evidence>
<evidence type="ECO:0000313" key="5">
    <source>
        <dbReference type="EMBL" id="GAA1988097.1"/>
    </source>
</evidence>
<dbReference type="Proteomes" id="UP001500013">
    <property type="component" value="Unassembled WGS sequence"/>
</dbReference>
<dbReference type="EMBL" id="BAAAPU010000009">
    <property type="protein sequence ID" value="GAA1988097.1"/>
    <property type="molecule type" value="Genomic_DNA"/>
</dbReference>
<name>A0ABP5DXL8_9MICO</name>
<dbReference type="Pfam" id="PF01553">
    <property type="entry name" value="Acyltransferase"/>
    <property type="match status" value="1"/>
</dbReference>
<sequence length="260" mass="27769">MSPMEPVYSSVIGFARAVFAMQGLKFTIVGDDNVPRSGGAVMTVNHTGYMDFTYAGLAAQRSGRLVRFMAKDSVFSHPVSGPLMRGMHHIPVDRTAGAASYAAAVDALRAGEIVGVFPEATISRSFELKEFKTGAARMAIEAGVPILPVVIWGSQRVWTKGHPRHLGRTNIPIIIHVGEPIPVAADADPAEVTQQYKTVMADLLAVARAAYEPLTGADLKYLPASMGGTAPTLAEATRLDEADAAARQRRADEERGRAAR</sequence>
<keyword evidence="1" id="KW-0808">Transferase</keyword>
<keyword evidence="2 5" id="KW-0012">Acyltransferase</keyword>
<dbReference type="GO" id="GO:0016746">
    <property type="term" value="F:acyltransferase activity"/>
    <property type="evidence" value="ECO:0007669"/>
    <property type="project" value="UniProtKB-KW"/>
</dbReference>
<accession>A0ABP5DXL8</accession>
<keyword evidence="6" id="KW-1185">Reference proteome</keyword>
<dbReference type="InterPro" id="IPR002123">
    <property type="entry name" value="Plipid/glycerol_acylTrfase"/>
</dbReference>
<feature type="domain" description="Phospholipid/glycerol acyltransferase" evidence="4">
    <location>
        <begin position="40"/>
        <end position="154"/>
    </location>
</feature>
<dbReference type="SUPFAM" id="SSF69593">
    <property type="entry name" value="Glycerol-3-phosphate (1)-acyltransferase"/>
    <property type="match status" value="1"/>
</dbReference>
<comment type="caution">
    <text evidence="5">The sequence shown here is derived from an EMBL/GenBank/DDBJ whole genome shotgun (WGS) entry which is preliminary data.</text>
</comment>
<dbReference type="SMART" id="SM00563">
    <property type="entry name" value="PlsC"/>
    <property type="match status" value="1"/>
</dbReference>
<protein>
    <submittedName>
        <fullName evidence="5">1-acyl-sn-glycerol-3-phosphate acyltransferase</fullName>
    </submittedName>
</protein>
<feature type="region of interest" description="Disordered" evidence="3">
    <location>
        <begin position="240"/>
        <end position="260"/>
    </location>
</feature>
<evidence type="ECO:0000313" key="6">
    <source>
        <dbReference type="Proteomes" id="UP001500013"/>
    </source>
</evidence>
<dbReference type="PANTHER" id="PTHR10434">
    <property type="entry name" value="1-ACYL-SN-GLYCEROL-3-PHOSPHATE ACYLTRANSFERASE"/>
    <property type="match status" value="1"/>
</dbReference>
<dbReference type="PANTHER" id="PTHR10434:SF55">
    <property type="entry name" value="POSSIBLE ACYLTRANSFERASE"/>
    <property type="match status" value="1"/>
</dbReference>
<proteinExistence type="predicted"/>
<reference evidence="6" key="1">
    <citation type="journal article" date="2019" name="Int. J. Syst. Evol. Microbiol.">
        <title>The Global Catalogue of Microorganisms (GCM) 10K type strain sequencing project: providing services to taxonomists for standard genome sequencing and annotation.</title>
        <authorList>
            <consortium name="The Broad Institute Genomics Platform"/>
            <consortium name="The Broad Institute Genome Sequencing Center for Infectious Disease"/>
            <person name="Wu L."/>
            <person name="Ma J."/>
        </authorList>
    </citation>
    <scope>NUCLEOTIDE SEQUENCE [LARGE SCALE GENOMIC DNA]</scope>
    <source>
        <strain evidence="6">JCM 15628</strain>
    </source>
</reference>
<dbReference type="CDD" id="cd07989">
    <property type="entry name" value="LPLAT_AGPAT-like"/>
    <property type="match status" value="1"/>
</dbReference>
<evidence type="ECO:0000256" key="3">
    <source>
        <dbReference type="SAM" id="MobiDB-lite"/>
    </source>
</evidence>
<organism evidence="5 6">
    <name type="scientific">Terrabacter lapilli</name>
    <dbReference type="NCBI Taxonomy" id="436231"/>
    <lineage>
        <taxon>Bacteria</taxon>
        <taxon>Bacillati</taxon>
        <taxon>Actinomycetota</taxon>
        <taxon>Actinomycetes</taxon>
        <taxon>Micrococcales</taxon>
        <taxon>Intrasporangiaceae</taxon>
        <taxon>Terrabacter</taxon>
    </lineage>
</organism>
<evidence type="ECO:0000259" key="4">
    <source>
        <dbReference type="SMART" id="SM00563"/>
    </source>
</evidence>
<gene>
    <name evidence="5" type="ORF">GCM10009817_32080</name>
</gene>
<evidence type="ECO:0000256" key="2">
    <source>
        <dbReference type="ARBA" id="ARBA00023315"/>
    </source>
</evidence>